<evidence type="ECO:0000313" key="1">
    <source>
        <dbReference type="EMBL" id="KAG6380749.1"/>
    </source>
</evidence>
<comment type="caution">
    <text evidence="1">The sequence shown here is derived from an EMBL/GenBank/DDBJ whole genome shotgun (WGS) entry which is preliminary data.</text>
</comment>
<sequence>MSLIHASSGVQRTRDLAQAYAEKAREVLGVLPASEAREALEALTDGVVRRGW</sequence>
<dbReference type="Gene3D" id="1.10.600.10">
    <property type="entry name" value="Farnesyl Diphosphate Synthase"/>
    <property type="match status" value="1"/>
</dbReference>
<dbReference type="SUPFAM" id="SSF48576">
    <property type="entry name" value="Terpenoid synthases"/>
    <property type="match status" value="1"/>
</dbReference>
<name>A0A8I2YWT0_9AGAM</name>
<dbReference type="InterPro" id="IPR008949">
    <property type="entry name" value="Isoprenoid_synthase_dom_sf"/>
</dbReference>
<dbReference type="AlphaFoldDB" id="A0A8I2YWT0"/>
<dbReference type="OrthoDB" id="9927103at2759"/>
<dbReference type="EMBL" id="JAGFBS010000002">
    <property type="protein sequence ID" value="KAG6380749.1"/>
    <property type="molecule type" value="Genomic_DNA"/>
</dbReference>
<gene>
    <name evidence="1" type="ORF">JVT61DRAFT_5132</name>
</gene>
<protein>
    <submittedName>
        <fullName evidence="1">Uncharacterized protein</fullName>
    </submittedName>
</protein>
<dbReference type="Proteomes" id="UP000683000">
    <property type="component" value="Unassembled WGS sequence"/>
</dbReference>
<organism evidence="1 2">
    <name type="scientific">Boletus reticuloceps</name>
    <dbReference type="NCBI Taxonomy" id="495285"/>
    <lineage>
        <taxon>Eukaryota</taxon>
        <taxon>Fungi</taxon>
        <taxon>Dikarya</taxon>
        <taxon>Basidiomycota</taxon>
        <taxon>Agaricomycotina</taxon>
        <taxon>Agaricomycetes</taxon>
        <taxon>Agaricomycetidae</taxon>
        <taxon>Boletales</taxon>
        <taxon>Boletineae</taxon>
        <taxon>Boletaceae</taxon>
        <taxon>Boletoideae</taxon>
        <taxon>Boletus</taxon>
    </lineage>
</organism>
<proteinExistence type="predicted"/>
<reference evidence="1" key="1">
    <citation type="submission" date="2021-03" db="EMBL/GenBank/DDBJ databases">
        <title>Evolutionary innovations through gain and loss of genes in the ectomycorrhizal Boletales.</title>
        <authorList>
            <person name="Wu G."/>
            <person name="Miyauchi S."/>
            <person name="Morin E."/>
            <person name="Yang Z.-L."/>
            <person name="Xu J."/>
            <person name="Martin F.M."/>
        </authorList>
    </citation>
    <scope>NUCLEOTIDE SEQUENCE</scope>
    <source>
        <strain evidence="1">BR01</strain>
    </source>
</reference>
<evidence type="ECO:0000313" key="2">
    <source>
        <dbReference type="Proteomes" id="UP000683000"/>
    </source>
</evidence>
<keyword evidence="2" id="KW-1185">Reference proteome</keyword>
<accession>A0A8I2YWT0</accession>